<feature type="domain" description="CCHC-type" evidence="2">
    <location>
        <begin position="229"/>
        <end position="244"/>
    </location>
</feature>
<evidence type="ECO:0000259" key="2">
    <source>
        <dbReference type="PROSITE" id="PS50158"/>
    </source>
</evidence>
<name>A0A085LZ95_9BILA</name>
<dbReference type="Pfam" id="PF03564">
    <property type="entry name" value="DUF1759"/>
    <property type="match status" value="1"/>
</dbReference>
<sequence>MVHDSVSSDVDRLALLAQLLSPRIREGFAGLLSTPTMYRQVLQELEQLYGDPAATVQSHALTLTNVDSLRSESVAELERFYLQVNGPVSVLQMNNRHHELNSIVLVSQVASKLTRNLREKWAHHVHSRSLEALSMRYFVDWLGNLVIEKRFLAGFVNREQIASSPSSWGKRRERPHLATNPKLVGATVMAPVRLCIVCDSDSHNITSCPTFSNMDITDRLKVVRQSRLCLRCLKPGHLKQECRSKGKCSVRGCKGTHHPLLHGAPRMYSNQDLGQSHLAAKSPGQHHASVTTTRVNCQSNKVQVLCAVVPVLVTFGPTTCTAYALLDSGAEVSMMSSLLSRRLNIQGGKRLFNIRTINGMSQVSAMESECVVSSVDKSVSFKVDPVIVVPKMDLAVRSISLKLGPSN</sequence>
<keyword evidence="1" id="KW-0479">Metal-binding</keyword>
<keyword evidence="1" id="KW-0862">Zinc</keyword>
<dbReference type="AlphaFoldDB" id="A0A085LZ95"/>
<proteinExistence type="predicted"/>
<dbReference type="EMBL" id="KL363255">
    <property type="protein sequence ID" value="KFD50291.1"/>
    <property type="molecule type" value="Genomic_DNA"/>
</dbReference>
<protein>
    <recommendedName>
        <fullName evidence="2">CCHC-type domain-containing protein</fullName>
    </recommendedName>
</protein>
<dbReference type="PANTHER" id="PTHR47331">
    <property type="entry name" value="PHD-TYPE DOMAIN-CONTAINING PROTEIN"/>
    <property type="match status" value="1"/>
</dbReference>
<evidence type="ECO:0000313" key="3">
    <source>
        <dbReference type="EMBL" id="KFD50291.1"/>
    </source>
</evidence>
<evidence type="ECO:0000313" key="4">
    <source>
        <dbReference type="Proteomes" id="UP000030764"/>
    </source>
</evidence>
<dbReference type="PROSITE" id="PS50158">
    <property type="entry name" value="ZF_CCHC"/>
    <property type="match status" value="1"/>
</dbReference>
<dbReference type="GO" id="GO:0003676">
    <property type="term" value="F:nucleic acid binding"/>
    <property type="evidence" value="ECO:0007669"/>
    <property type="project" value="InterPro"/>
</dbReference>
<reference evidence="3 4" key="1">
    <citation type="journal article" date="2014" name="Nat. Genet.">
        <title>Genome and transcriptome of the porcine whipworm Trichuris suis.</title>
        <authorList>
            <person name="Jex A.R."/>
            <person name="Nejsum P."/>
            <person name="Schwarz E.M."/>
            <person name="Hu L."/>
            <person name="Young N.D."/>
            <person name="Hall R.S."/>
            <person name="Korhonen P.K."/>
            <person name="Liao S."/>
            <person name="Thamsborg S."/>
            <person name="Xia J."/>
            <person name="Xu P."/>
            <person name="Wang S."/>
            <person name="Scheerlinck J.P."/>
            <person name="Hofmann A."/>
            <person name="Sternberg P.W."/>
            <person name="Wang J."/>
            <person name="Gasser R.B."/>
        </authorList>
    </citation>
    <scope>NUCLEOTIDE SEQUENCE [LARGE SCALE GENOMIC DNA]</scope>
    <source>
        <strain evidence="3">DCEP-RM93M</strain>
    </source>
</reference>
<organism evidence="3 4">
    <name type="scientific">Trichuris suis</name>
    <name type="common">pig whipworm</name>
    <dbReference type="NCBI Taxonomy" id="68888"/>
    <lineage>
        <taxon>Eukaryota</taxon>
        <taxon>Metazoa</taxon>
        <taxon>Ecdysozoa</taxon>
        <taxon>Nematoda</taxon>
        <taxon>Enoplea</taxon>
        <taxon>Dorylaimia</taxon>
        <taxon>Trichinellida</taxon>
        <taxon>Trichuridae</taxon>
        <taxon>Trichuris</taxon>
    </lineage>
</organism>
<keyword evidence="4" id="KW-1185">Reference proteome</keyword>
<dbReference type="InterPro" id="IPR005312">
    <property type="entry name" value="DUF1759"/>
</dbReference>
<dbReference type="InterPro" id="IPR001878">
    <property type="entry name" value="Znf_CCHC"/>
</dbReference>
<accession>A0A085LZ95</accession>
<dbReference type="PANTHER" id="PTHR47331:SF1">
    <property type="entry name" value="GAG-LIKE PROTEIN"/>
    <property type="match status" value="1"/>
</dbReference>
<keyword evidence="1" id="KW-0863">Zinc-finger</keyword>
<dbReference type="Proteomes" id="UP000030764">
    <property type="component" value="Unassembled WGS sequence"/>
</dbReference>
<dbReference type="GO" id="GO:0008270">
    <property type="term" value="F:zinc ion binding"/>
    <property type="evidence" value="ECO:0007669"/>
    <property type="project" value="UniProtKB-KW"/>
</dbReference>
<dbReference type="SMART" id="SM00343">
    <property type="entry name" value="ZnF_C2HC"/>
    <property type="match status" value="2"/>
</dbReference>
<gene>
    <name evidence="3" type="ORF">M513_08791</name>
</gene>
<evidence type="ECO:0000256" key="1">
    <source>
        <dbReference type="PROSITE-ProRule" id="PRU00047"/>
    </source>
</evidence>